<keyword evidence="2" id="KW-1185">Reference proteome</keyword>
<dbReference type="AlphaFoldDB" id="A0A484L8R3"/>
<dbReference type="Proteomes" id="UP000595140">
    <property type="component" value="Unassembled WGS sequence"/>
</dbReference>
<organism evidence="1 2">
    <name type="scientific">Cuscuta campestris</name>
    <dbReference type="NCBI Taxonomy" id="132261"/>
    <lineage>
        <taxon>Eukaryota</taxon>
        <taxon>Viridiplantae</taxon>
        <taxon>Streptophyta</taxon>
        <taxon>Embryophyta</taxon>
        <taxon>Tracheophyta</taxon>
        <taxon>Spermatophyta</taxon>
        <taxon>Magnoliopsida</taxon>
        <taxon>eudicotyledons</taxon>
        <taxon>Gunneridae</taxon>
        <taxon>Pentapetalae</taxon>
        <taxon>asterids</taxon>
        <taxon>lamiids</taxon>
        <taxon>Solanales</taxon>
        <taxon>Convolvulaceae</taxon>
        <taxon>Cuscuteae</taxon>
        <taxon>Cuscuta</taxon>
        <taxon>Cuscuta subgen. Grammica</taxon>
        <taxon>Cuscuta sect. Cleistogrammica</taxon>
    </lineage>
</organism>
<accession>A0A484L8R3</accession>
<evidence type="ECO:0000313" key="1">
    <source>
        <dbReference type="EMBL" id="VFQ72624.1"/>
    </source>
</evidence>
<reference evidence="1 2" key="1">
    <citation type="submission" date="2018-04" db="EMBL/GenBank/DDBJ databases">
        <authorList>
            <person name="Vogel A."/>
        </authorList>
    </citation>
    <scope>NUCLEOTIDE SEQUENCE [LARGE SCALE GENOMIC DNA]</scope>
</reference>
<dbReference type="EMBL" id="OOIL02001116">
    <property type="protein sequence ID" value="VFQ72624.1"/>
    <property type="molecule type" value="Genomic_DNA"/>
</dbReference>
<proteinExistence type="predicted"/>
<protein>
    <submittedName>
        <fullName evidence="1">Uncharacterized protein</fullName>
    </submittedName>
</protein>
<sequence length="79" mass="8811">MSSTLFLSTSLDLVPFPNLSREYLEDVKILVGKQTSWISLDEICKPKEEGGLGIRDLWKLLSALNFVGTKKPTRVSGQD</sequence>
<gene>
    <name evidence="1" type="ORF">CCAM_LOCUS14400</name>
</gene>
<name>A0A484L8R3_9ASTE</name>
<evidence type="ECO:0000313" key="2">
    <source>
        <dbReference type="Proteomes" id="UP000595140"/>
    </source>
</evidence>